<protein>
    <submittedName>
        <fullName evidence="2">Uncharacterized protein</fullName>
    </submittedName>
</protein>
<keyword evidence="3" id="KW-1185">Reference proteome</keyword>
<accession>A0A1C3EIR5</accession>
<keyword evidence="1" id="KW-1133">Transmembrane helix</keyword>
<feature type="transmembrane region" description="Helical" evidence="1">
    <location>
        <begin position="20"/>
        <end position="41"/>
    </location>
</feature>
<dbReference type="EMBL" id="LYDR01000058">
    <property type="protein sequence ID" value="ODA33136.1"/>
    <property type="molecule type" value="Genomic_DNA"/>
</dbReference>
<name>A0A1C3EIR5_9PLAN</name>
<evidence type="ECO:0000313" key="3">
    <source>
        <dbReference type="Proteomes" id="UP000094828"/>
    </source>
</evidence>
<proteinExistence type="predicted"/>
<keyword evidence="1" id="KW-0472">Membrane</keyword>
<evidence type="ECO:0000313" key="2">
    <source>
        <dbReference type="EMBL" id="ODA33136.1"/>
    </source>
</evidence>
<keyword evidence="1" id="KW-0812">Transmembrane</keyword>
<dbReference type="Proteomes" id="UP000094828">
    <property type="component" value="Unassembled WGS sequence"/>
</dbReference>
<sequence length="60" mass="6845">MYIQASAGGLKWFWEPAVEISWTSLYNLTVIALVCLLINGLGRLLEDLLLTLSVWYSENR</sequence>
<gene>
    <name evidence="2" type="ORF">A6X21_05060</name>
</gene>
<organism evidence="2 3">
    <name type="scientific">Planctopirus hydrillae</name>
    <dbReference type="NCBI Taxonomy" id="1841610"/>
    <lineage>
        <taxon>Bacteria</taxon>
        <taxon>Pseudomonadati</taxon>
        <taxon>Planctomycetota</taxon>
        <taxon>Planctomycetia</taxon>
        <taxon>Planctomycetales</taxon>
        <taxon>Planctomycetaceae</taxon>
        <taxon>Planctopirus</taxon>
    </lineage>
</organism>
<dbReference type="AlphaFoldDB" id="A0A1C3EIR5"/>
<evidence type="ECO:0000256" key="1">
    <source>
        <dbReference type="SAM" id="Phobius"/>
    </source>
</evidence>
<comment type="caution">
    <text evidence="2">The sequence shown here is derived from an EMBL/GenBank/DDBJ whole genome shotgun (WGS) entry which is preliminary data.</text>
</comment>
<reference evidence="2 3" key="1">
    <citation type="submission" date="2016-05" db="EMBL/GenBank/DDBJ databases">
        <title>Genomic and physiological characterization of Planctopirus sp. isolated from fresh water lake.</title>
        <authorList>
            <person name="Subhash Y."/>
            <person name="Ramana C."/>
        </authorList>
    </citation>
    <scope>NUCLEOTIDE SEQUENCE [LARGE SCALE GENOMIC DNA]</scope>
    <source>
        <strain evidence="2 3">JC280</strain>
    </source>
</reference>